<comment type="similarity">
    <text evidence="2">Belongs to the TMEM175 family.</text>
</comment>
<evidence type="ECO:0000313" key="16">
    <source>
        <dbReference type="Proteomes" id="UP000464597"/>
    </source>
</evidence>
<keyword evidence="7" id="KW-0630">Potassium</keyword>
<evidence type="ECO:0000256" key="6">
    <source>
        <dbReference type="ARBA" id="ARBA00022826"/>
    </source>
</evidence>
<organism evidence="15 16">
    <name type="scientific">Rathayibacter festucae</name>
    <dbReference type="NCBI Taxonomy" id="110937"/>
    <lineage>
        <taxon>Bacteria</taxon>
        <taxon>Bacillati</taxon>
        <taxon>Actinomycetota</taxon>
        <taxon>Actinomycetes</taxon>
        <taxon>Micrococcales</taxon>
        <taxon>Microbacteriaceae</taxon>
        <taxon>Rathayibacter</taxon>
    </lineage>
</organism>
<name>A0ABX6H2A2_9MICO</name>
<comment type="catalytic activity">
    <reaction evidence="12">
        <text>K(+)(in) = K(+)(out)</text>
        <dbReference type="Rhea" id="RHEA:29463"/>
        <dbReference type="ChEBI" id="CHEBI:29103"/>
    </reaction>
</comment>
<evidence type="ECO:0000256" key="1">
    <source>
        <dbReference type="ARBA" id="ARBA00004141"/>
    </source>
</evidence>
<evidence type="ECO:0000256" key="3">
    <source>
        <dbReference type="ARBA" id="ARBA00022448"/>
    </source>
</evidence>
<evidence type="ECO:0000256" key="12">
    <source>
        <dbReference type="ARBA" id="ARBA00034430"/>
    </source>
</evidence>
<feature type="transmembrane region" description="Helical" evidence="14">
    <location>
        <begin position="260"/>
        <end position="279"/>
    </location>
</feature>
<dbReference type="RefSeq" id="WP_159423378.1">
    <property type="nucleotide sequence ID" value="NZ_CP047180.1"/>
</dbReference>
<feature type="transmembrane region" description="Helical" evidence="14">
    <location>
        <begin position="220"/>
        <end position="240"/>
    </location>
</feature>
<evidence type="ECO:0000256" key="4">
    <source>
        <dbReference type="ARBA" id="ARBA00022538"/>
    </source>
</evidence>
<keyword evidence="6" id="KW-0631">Potassium channel</keyword>
<dbReference type="PANTHER" id="PTHR31462:SF5">
    <property type="entry name" value="ENDOSOMAL_LYSOSOMAL PROTON CHANNEL TMEM175"/>
    <property type="match status" value="1"/>
</dbReference>
<feature type="transmembrane region" description="Helical" evidence="14">
    <location>
        <begin position="326"/>
        <end position="343"/>
    </location>
</feature>
<evidence type="ECO:0000256" key="7">
    <source>
        <dbReference type="ARBA" id="ARBA00022958"/>
    </source>
</evidence>
<feature type="transmembrane region" description="Helical" evidence="14">
    <location>
        <begin position="300"/>
        <end position="320"/>
    </location>
</feature>
<dbReference type="Proteomes" id="UP000464597">
    <property type="component" value="Chromosome"/>
</dbReference>
<evidence type="ECO:0000256" key="11">
    <source>
        <dbReference type="ARBA" id="ARBA00023303"/>
    </source>
</evidence>
<evidence type="ECO:0000256" key="8">
    <source>
        <dbReference type="ARBA" id="ARBA00022989"/>
    </source>
</evidence>
<keyword evidence="5 14" id="KW-0812">Transmembrane</keyword>
<evidence type="ECO:0000256" key="5">
    <source>
        <dbReference type="ARBA" id="ARBA00022692"/>
    </source>
</evidence>
<feature type="transmembrane region" description="Helical" evidence="14">
    <location>
        <begin position="84"/>
        <end position="106"/>
    </location>
</feature>
<keyword evidence="8 14" id="KW-1133">Transmembrane helix</keyword>
<comment type="subcellular location">
    <subcellularLocation>
        <location evidence="1">Membrane</location>
        <topology evidence="1">Multi-pass membrane protein</topology>
    </subcellularLocation>
</comment>
<proteinExistence type="inferred from homology"/>
<protein>
    <submittedName>
        <fullName evidence="15">DUF1211 domain-containing protein</fullName>
    </submittedName>
</protein>
<feature type="transmembrane region" description="Helical" evidence="14">
    <location>
        <begin position="161"/>
        <end position="177"/>
    </location>
</feature>
<feature type="region of interest" description="Disordered" evidence="13">
    <location>
        <begin position="413"/>
        <end position="440"/>
    </location>
</feature>
<sequence>MTTSASRTERGLDRLVNFTDATVAIAITFLVLPLVDVVEEGGATDLGALLAGHYGTLSAFFITFAVIGRLWLVHHSVFEGVARYSPALVAVNFVWLAAIVLLPFAANLLSNVFTTDPSVFALYIGTMIVASTATLAMQLILRRDPALLVPGTDPLRSLSRSLIVIALLAAALVLAVYLPSVNMFALLLLLLSGPIERLVHRGHAPERHRPARTERGLDRLVNFSDATVAIAITILVLPLVELAPEIGRDGGGVGEVLGRHLDSVLAFALSFTLIAVFWMPHHRVFELAGDYDAGLVWLDLLWLVAIAFFPFSTSAIALLPDSRATIGLYIGTMVVVSGALLLIELRLRRRPHLLREGAGPVRAAPAVVPFALLVLALALALLVPSVGLWWLLLLIAQRPLSLLLLRRVRRPVSSPAAARSPRRSSAGSAGATRPRRPRAA</sequence>
<feature type="compositionally biased region" description="Low complexity" evidence="13">
    <location>
        <begin position="413"/>
        <end position="432"/>
    </location>
</feature>
<keyword evidence="10 14" id="KW-0472">Membrane</keyword>
<keyword evidence="3" id="KW-0813">Transport</keyword>
<keyword evidence="9" id="KW-0406">Ion transport</keyword>
<evidence type="ECO:0000256" key="2">
    <source>
        <dbReference type="ARBA" id="ARBA00006920"/>
    </source>
</evidence>
<evidence type="ECO:0000256" key="14">
    <source>
        <dbReference type="SAM" id="Phobius"/>
    </source>
</evidence>
<dbReference type="EMBL" id="CP047180">
    <property type="protein sequence ID" value="QHC63768.1"/>
    <property type="molecule type" value="Genomic_DNA"/>
</dbReference>
<feature type="transmembrane region" description="Helical" evidence="14">
    <location>
        <begin position="363"/>
        <end position="382"/>
    </location>
</feature>
<keyword evidence="16" id="KW-1185">Reference proteome</keyword>
<feature type="transmembrane region" description="Helical" evidence="14">
    <location>
        <begin position="47"/>
        <end position="72"/>
    </location>
</feature>
<keyword evidence="11" id="KW-0407">Ion channel</keyword>
<dbReference type="PANTHER" id="PTHR31462">
    <property type="entry name" value="ENDOSOMAL/LYSOSOMAL POTASSIUM CHANNEL TMEM175"/>
    <property type="match status" value="1"/>
</dbReference>
<gene>
    <name evidence="15" type="ORF">GSU69_14515</name>
</gene>
<evidence type="ECO:0000313" key="15">
    <source>
        <dbReference type="EMBL" id="QHC63768.1"/>
    </source>
</evidence>
<keyword evidence="4" id="KW-0633">Potassium transport</keyword>
<accession>A0ABX6H2A2</accession>
<evidence type="ECO:0000256" key="10">
    <source>
        <dbReference type="ARBA" id="ARBA00023136"/>
    </source>
</evidence>
<dbReference type="Pfam" id="PF06736">
    <property type="entry name" value="TMEM175"/>
    <property type="match status" value="2"/>
</dbReference>
<evidence type="ECO:0000256" key="9">
    <source>
        <dbReference type="ARBA" id="ARBA00023065"/>
    </source>
</evidence>
<reference evidence="16" key="1">
    <citation type="submission" date="2019-12" db="EMBL/GenBank/DDBJ databases">
        <title>Complete and draft genome sequences of new strains and members of some known species of the genus Rathayibacter isolated from plants.</title>
        <authorList>
            <person name="Tarlachkov S.V."/>
            <person name="Starodumova I.P."/>
            <person name="Dorofeeva L.V."/>
            <person name="Prisyazhnaya N.V."/>
            <person name="Leyn S."/>
            <person name="Zlamal J."/>
            <person name="Elan M."/>
            <person name="Osterman A.L."/>
            <person name="Nadler S."/>
            <person name="Subbotin S.A."/>
            <person name="Evtushenko L.I."/>
        </authorList>
    </citation>
    <scope>NUCLEOTIDE SEQUENCE [LARGE SCALE GENOMIC DNA]</scope>
    <source>
        <strain evidence="16">VKM Ac-2802</strain>
    </source>
</reference>
<feature type="transmembrane region" description="Helical" evidence="14">
    <location>
        <begin position="15"/>
        <end position="35"/>
    </location>
</feature>
<dbReference type="InterPro" id="IPR010617">
    <property type="entry name" value="TMEM175-like"/>
</dbReference>
<evidence type="ECO:0000256" key="13">
    <source>
        <dbReference type="SAM" id="MobiDB-lite"/>
    </source>
</evidence>
<feature type="transmembrane region" description="Helical" evidence="14">
    <location>
        <begin position="118"/>
        <end position="141"/>
    </location>
</feature>